<dbReference type="PANTHER" id="PTHR11669">
    <property type="entry name" value="REPLICATION FACTOR C / DNA POLYMERASE III GAMMA-TAU SUBUNIT"/>
    <property type="match status" value="1"/>
</dbReference>
<evidence type="ECO:0000256" key="1">
    <source>
        <dbReference type="ARBA" id="ARBA00012417"/>
    </source>
</evidence>
<dbReference type="InterPro" id="IPR027417">
    <property type="entry name" value="P-loop_NTPase"/>
</dbReference>
<dbReference type="PANTHER" id="PTHR11669:SF8">
    <property type="entry name" value="DNA POLYMERASE III SUBUNIT DELTA"/>
    <property type="match status" value="1"/>
</dbReference>
<dbReference type="Proteomes" id="UP000190105">
    <property type="component" value="Unassembled WGS sequence"/>
</dbReference>
<proteinExistence type="predicted"/>
<dbReference type="Gene3D" id="1.20.272.10">
    <property type="match status" value="1"/>
</dbReference>
<dbReference type="EMBL" id="FUYH01000001">
    <property type="protein sequence ID" value="SKA76813.1"/>
    <property type="molecule type" value="Genomic_DNA"/>
</dbReference>
<evidence type="ECO:0000313" key="9">
    <source>
        <dbReference type="EMBL" id="SKA76813.1"/>
    </source>
</evidence>
<keyword evidence="4" id="KW-0548">Nucleotidyltransferase</keyword>
<name>A0A1T4WHL3_9CLOT</name>
<dbReference type="SUPFAM" id="SSF52540">
    <property type="entry name" value="P-loop containing nucleoside triphosphate hydrolases"/>
    <property type="match status" value="1"/>
</dbReference>
<evidence type="ECO:0000256" key="5">
    <source>
        <dbReference type="ARBA" id="ARBA00022705"/>
    </source>
</evidence>
<gene>
    <name evidence="9" type="ORF">SAMN05443428_101266</name>
</gene>
<evidence type="ECO:0000256" key="7">
    <source>
        <dbReference type="ARBA" id="ARBA00049244"/>
    </source>
</evidence>
<dbReference type="EC" id="2.7.7.7" evidence="1"/>
<accession>A0A1T4WHL3</accession>
<keyword evidence="6" id="KW-0239">DNA-directed DNA polymerase</keyword>
<keyword evidence="10" id="KW-1185">Reference proteome</keyword>
<keyword evidence="5" id="KW-0235">DNA replication</keyword>
<protein>
    <recommendedName>
        <fullName evidence="2">DNA polymerase III subunit delta'</fullName>
        <ecNumber evidence="1">2.7.7.7</ecNumber>
    </recommendedName>
</protein>
<evidence type="ECO:0000259" key="8">
    <source>
        <dbReference type="Pfam" id="PF09115"/>
    </source>
</evidence>
<evidence type="ECO:0000313" key="10">
    <source>
        <dbReference type="Proteomes" id="UP000190105"/>
    </source>
</evidence>
<dbReference type="GO" id="GO:0003677">
    <property type="term" value="F:DNA binding"/>
    <property type="evidence" value="ECO:0007669"/>
    <property type="project" value="InterPro"/>
</dbReference>
<sequence>MFEVLGQEYAKNAIKSMYDNNKMSHAFIIQGPDGIGKSIFADYIASMILCRGSKKPCSECTSCKKIQSGIHPDYKIISSSKSIGIDVIRKLIDDVNIKPYEGDKKVIVIKGADKITIEGQNALLKTLEEPLKDTTIIILLENINSILDTIISRCQVLRLGRVERDKIQEYLIKRGVEYKKAKTAACLSDGILGNALKYLDDKYAALRMETLKTLRDIIRADEVKILDSVDFFLSQKENIDSVFDIMLSILRDISVLKITKNEDIVMNSDIYEILNEECKVLSIDRINKIINIINSARKNIDNYLNYQLTIEDMLLNIQEV</sequence>
<feature type="domain" description="DNA polymerase III delta subunit C-terminal" evidence="8">
    <location>
        <begin position="206"/>
        <end position="318"/>
    </location>
</feature>
<comment type="catalytic activity">
    <reaction evidence="7">
        <text>DNA(n) + a 2'-deoxyribonucleoside 5'-triphosphate = DNA(n+1) + diphosphate</text>
        <dbReference type="Rhea" id="RHEA:22508"/>
        <dbReference type="Rhea" id="RHEA-COMP:17339"/>
        <dbReference type="Rhea" id="RHEA-COMP:17340"/>
        <dbReference type="ChEBI" id="CHEBI:33019"/>
        <dbReference type="ChEBI" id="CHEBI:61560"/>
        <dbReference type="ChEBI" id="CHEBI:173112"/>
        <dbReference type="EC" id="2.7.7.7"/>
    </reaction>
</comment>
<dbReference type="Pfam" id="PF09115">
    <property type="entry name" value="DNApol3-delta_C"/>
    <property type="match status" value="1"/>
</dbReference>
<reference evidence="10" key="1">
    <citation type="submission" date="2017-02" db="EMBL/GenBank/DDBJ databases">
        <authorList>
            <person name="Varghese N."/>
            <person name="Submissions S."/>
        </authorList>
    </citation>
    <scope>NUCLEOTIDE SEQUENCE [LARGE SCALE GENOMIC DNA]</scope>
    <source>
        <strain evidence="10">USBA 833</strain>
    </source>
</reference>
<dbReference type="Pfam" id="PF13177">
    <property type="entry name" value="DNA_pol3_delta2"/>
    <property type="match status" value="1"/>
</dbReference>
<dbReference type="GO" id="GO:0006261">
    <property type="term" value="P:DNA-templated DNA replication"/>
    <property type="evidence" value="ECO:0007669"/>
    <property type="project" value="TreeGrafter"/>
</dbReference>
<keyword evidence="3" id="KW-0808">Transferase</keyword>
<evidence type="ECO:0000256" key="6">
    <source>
        <dbReference type="ARBA" id="ARBA00022932"/>
    </source>
</evidence>
<dbReference type="OrthoDB" id="9810148at2"/>
<dbReference type="AlphaFoldDB" id="A0A1T4WHL3"/>
<dbReference type="InterPro" id="IPR015199">
    <property type="entry name" value="DNA_pol_III_delta_C"/>
</dbReference>
<dbReference type="STRING" id="1147123.SAMN05443428_101266"/>
<dbReference type="GO" id="GO:0003887">
    <property type="term" value="F:DNA-directed DNA polymerase activity"/>
    <property type="evidence" value="ECO:0007669"/>
    <property type="project" value="UniProtKB-KW"/>
</dbReference>
<dbReference type="RefSeq" id="WP_078695295.1">
    <property type="nucleotide sequence ID" value="NZ_FUYH01000001.1"/>
</dbReference>
<dbReference type="InterPro" id="IPR050238">
    <property type="entry name" value="DNA_Rep/Repair_Clamp_Loader"/>
</dbReference>
<evidence type="ECO:0000256" key="4">
    <source>
        <dbReference type="ARBA" id="ARBA00022695"/>
    </source>
</evidence>
<evidence type="ECO:0000256" key="3">
    <source>
        <dbReference type="ARBA" id="ARBA00022679"/>
    </source>
</evidence>
<dbReference type="GO" id="GO:0009360">
    <property type="term" value="C:DNA polymerase III complex"/>
    <property type="evidence" value="ECO:0007669"/>
    <property type="project" value="InterPro"/>
</dbReference>
<dbReference type="Gene3D" id="3.40.50.300">
    <property type="entry name" value="P-loop containing nucleotide triphosphate hydrolases"/>
    <property type="match status" value="1"/>
</dbReference>
<evidence type="ECO:0000256" key="2">
    <source>
        <dbReference type="ARBA" id="ARBA00014363"/>
    </source>
</evidence>
<organism evidence="9 10">
    <name type="scientific">Caloramator quimbayensis</name>
    <dbReference type="NCBI Taxonomy" id="1147123"/>
    <lineage>
        <taxon>Bacteria</taxon>
        <taxon>Bacillati</taxon>
        <taxon>Bacillota</taxon>
        <taxon>Clostridia</taxon>
        <taxon>Eubacteriales</taxon>
        <taxon>Clostridiaceae</taxon>
        <taxon>Caloramator</taxon>
    </lineage>
</organism>